<dbReference type="GO" id="GO:0046872">
    <property type="term" value="F:metal ion binding"/>
    <property type="evidence" value="ECO:0007669"/>
    <property type="project" value="UniProtKB-KW"/>
</dbReference>
<gene>
    <name evidence="4" type="primary">NT5DC3_2</name>
    <name evidence="4" type="ORF">OS493_002579</name>
</gene>
<evidence type="ECO:0000256" key="2">
    <source>
        <dbReference type="ARBA" id="ARBA00022801"/>
    </source>
</evidence>
<evidence type="ECO:0000313" key="5">
    <source>
        <dbReference type="Proteomes" id="UP001163046"/>
    </source>
</evidence>
<dbReference type="GO" id="GO:0008253">
    <property type="term" value="F:5'-nucleotidase activity"/>
    <property type="evidence" value="ECO:0007669"/>
    <property type="project" value="TreeGrafter"/>
</dbReference>
<evidence type="ECO:0000256" key="3">
    <source>
        <dbReference type="ARBA" id="ARBA00022842"/>
    </source>
</evidence>
<name>A0A9W9YT93_9CNID</name>
<organism evidence="4 5">
    <name type="scientific">Desmophyllum pertusum</name>
    <dbReference type="NCBI Taxonomy" id="174260"/>
    <lineage>
        <taxon>Eukaryota</taxon>
        <taxon>Metazoa</taxon>
        <taxon>Cnidaria</taxon>
        <taxon>Anthozoa</taxon>
        <taxon>Hexacorallia</taxon>
        <taxon>Scleractinia</taxon>
        <taxon>Caryophylliina</taxon>
        <taxon>Caryophylliidae</taxon>
        <taxon>Desmophyllum</taxon>
    </lineage>
</organism>
<dbReference type="EMBL" id="MU827302">
    <property type="protein sequence ID" value="KAJ7365857.1"/>
    <property type="molecule type" value="Genomic_DNA"/>
</dbReference>
<keyword evidence="1" id="KW-0479">Metal-binding</keyword>
<accession>A0A9W9YT93</accession>
<dbReference type="PANTHER" id="PTHR12103">
    <property type="entry name" value="5'-NUCLEOTIDASE DOMAIN-CONTAINING"/>
    <property type="match status" value="1"/>
</dbReference>
<dbReference type="Pfam" id="PF05761">
    <property type="entry name" value="5_nucleotid"/>
    <property type="match status" value="1"/>
</dbReference>
<keyword evidence="2" id="KW-0378">Hydrolase</keyword>
<dbReference type="AlphaFoldDB" id="A0A9W9YT93"/>
<comment type="caution">
    <text evidence="4">The sequence shown here is derived from an EMBL/GenBank/DDBJ whole genome shotgun (WGS) entry which is preliminary data.</text>
</comment>
<evidence type="ECO:0000313" key="4">
    <source>
        <dbReference type="EMBL" id="KAJ7365857.1"/>
    </source>
</evidence>
<protein>
    <submittedName>
        <fullName evidence="4">5'-nucleotidase domain-containing protein 3</fullName>
    </submittedName>
</protein>
<sequence length="127" mass="14830">MAGCRLLRRSCVGSCHKFRACFHTVRCIKVHTKAAETIEELENVYNEQKNFINESTNYNFVDEQAIFANNELGMRHIDVYGFDYDYTLASYSNTLHYLIYDLSVKELMSTFGYPRGLEDMKYDPDLP</sequence>
<dbReference type="Proteomes" id="UP001163046">
    <property type="component" value="Unassembled WGS sequence"/>
</dbReference>
<proteinExistence type="predicted"/>
<evidence type="ECO:0000256" key="1">
    <source>
        <dbReference type="ARBA" id="ARBA00022723"/>
    </source>
</evidence>
<dbReference type="PANTHER" id="PTHR12103:SF12">
    <property type="entry name" value="FI20020P1"/>
    <property type="match status" value="1"/>
</dbReference>
<reference evidence="4" key="1">
    <citation type="submission" date="2023-01" db="EMBL/GenBank/DDBJ databases">
        <title>Genome assembly of the deep-sea coral Lophelia pertusa.</title>
        <authorList>
            <person name="Herrera S."/>
            <person name="Cordes E."/>
        </authorList>
    </citation>
    <scope>NUCLEOTIDE SEQUENCE</scope>
    <source>
        <strain evidence="4">USNM1676648</strain>
        <tissue evidence="4">Polyp</tissue>
    </source>
</reference>
<dbReference type="InterPro" id="IPR036412">
    <property type="entry name" value="HAD-like_sf"/>
</dbReference>
<dbReference type="OrthoDB" id="409330at2759"/>
<dbReference type="SUPFAM" id="SSF56784">
    <property type="entry name" value="HAD-like"/>
    <property type="match status" value="1"/>
</dbReference>
<dbReference type="InterPro" id="IPR008380">
    <property type="entry name" value="HAD-SF_hydro_IG_5-nucl"/>
</dbReference>
<keyword evidence="5" id="KW-1185">Reference proteome</keyword>
<keyword evidence="3" id="KW-0460">Magnesium</keyword>